<evidence type="ECO:0000313" key="4">
    <source>
        <dbReference type="Proteomes" id="UP000599074"/>
    </source>
</evidence>
<sequence length="149" mass="16404">MTDESWEGLAAALAAKIPYLRDQDTLILESDDRYVQFQQAPAALHVEAVANNALPAERQIRPDAEQRLAQLGWNAPTPPGQHNWWRKLAWPPGAAESRELADVLVTTLREVYEVPSPQQLSHQAFNAGTSEKLDFGVPDDEPTPGSNGP</sequence>
<keyword evidence="4" id="KW-1185">Reference proteome</keyword>
<dbReference type="AlphaFoldDB" id="A0A8J3TD56"/>
<protein>
    <recommendedName>
        <fullName evidence="2">TY-Chap N-terminal domain-containing protein</fullName>
    </recommendedName>
</protein>
<feature type="compositionally biased region" description="Polar residues" evidence="1">
    <location>
        <begin position="118"/>
        <end position="129"/>
    </location>
</feature>
<reference evidence="3" key="1">
    <citation type="submission" date="2021-01" db="EMBL/GenBank/DDBJ databases">
        <title>Whole genome shotgun sequence of Planosporangium mesophilum NBRC 109066.</title>
        <authorList>
            <person name="Komaki H."/>
            <person name="Tamura T."/>
        </authorList>
    </citation>
    <scope>NUCLEOTIDE SEQUENCE</scope>
    <source>
        <strain evidence="3">NBRC 109066</strain>
    </source>
</reference>
<organism evidence="3 4">
    <name type="scientific">Planosporangium mesophilum</name>
    <dbReference type="NCBI Taxonomy" id="689768"/>
    <lineage>
        <taxon>Bacteria</taxon>
        <taxon>Bacillati</taxon>
        <taxon>Actinomycetota</taxon>
        <taxon>Actinomycetes</taxon>
        <taxon>Micromonosporales</taxon>
        <taxon>Micromonosporaceae</taxon>
        <taxon>Planosporangium</taxon>
    </lineage>
</organism>
<accession>A0A8J3TD56</accession>
<dbReference type="Pfam" id="PF22552">
    <property type="entry name" value="TY-Chap3"/>
    <property type="match status" value="1"/>
</dbReference>
<name>A0A8J3TD56_9ACTN</name>
<evidence type="ECO:0000259" key="2">
    <source>
        <dbReference type="Pfam" id="PF22552"/>
    </source>
</evidence>
<feature type="domain" description="TY-Chap N-terminal" evidence="2">
    <location>
        <begin position="5"/>
        <end position="120"/>
    </location>
</feature>
<proteinExistence type="predicted"/>
<evidence type="ECO:0000256" key="1">
    <source>
        <dbReference type="SAM" id="MobiDB-lite"/>
    </source>
</evidence>
<gene>
    <name evidence="3" type="ORF">Pme01_37110</name>
</gene>
<evidence type="ECO:0000313" key="3">
    <source>
        <dbReference type="EMBL" id="GII24114.1"/>
    </source>
</evidence>
<dbReference type="RefSeq" id="WP_168118151.1">
    <property type="nucleotide sequence ID" value="NZ_BOON01000033.1"/>
</dbReference>
<feature type="region of interest" description="Disordered" evidence="1">
    <location>
        <begin position="118"/>
        <end position="149"/>
    </location>
</feature>
<dbReference type="EMBL" id="BOON01000033">
    <property type="protein sequence ID" value="GII24114.1"/>
    <property type="molecule type" value="Genomic_DNA"/>
</dbReference>
<dbReference type="Proteomes" id="UP000599074">
    <property type="component" value="Unassembled WGS sequence"/>
</dbReference>
<comment type="caution">
    <text evidence="3">The sequence shown here is derived from an EMBL/GenBank/DDBJ whole genome shotgun (WGS) entry which is preliminary data.</text>
</comment>
<dbReference type="InterPro" id="IPR054344">
    <property type="entry name" value="TY-Chap_N"/>
</dbReference>